<dbReference type="GO" id="GO:0004402">
    <property type="term" value="F:histone acetyltransferase activity"/>
    <property type="evidence" value="ECO:0007669"/>
    <property type="project" value="InterPro"/>
</dbReference>
<dbReference type="PROSITE" id="PS51050">
    <property type="entry name" value="ZF_CW"/>
    <property type="match status" value="1"/>
</dbReference>
<feature type="region of interest" description="Disordered" evidence="7">
    <location>
        <begin position="1"/>
        <end position="28"/>
    </location>
</feature>
<protein>
    <recommendedName>
        <fullName evidence="8">CW-type domain-containing protein</fullName>
    </recommendedName>
</protein>
<dbReference type="PANTHER" id="PTHR13900">
    <property type="entry name" value="TRANSCRIPTION INITIATION FACTOR TFIID"/>
    <property type="match status" value="1"/>
</dbReference>
<evidence type="ECO:0000256" key="6">
    <source>
        <dbReference type="ARBA" id="ARBA00023242"/>
    </source>
</evidence>
<keyword evidence="3" id="KW-0863">Zinc-finger</keyword>
<dbReference type="Pfam" id="PF12157">
    <property type="entry name" value="DUF3591"/>
    <property type="match status" value="1"/>
</dbReference>
<feature type="compositionally biased region" description="Basic and acidic residues" evidence="7">
    <location>
        <begin position="1326"/>
        <end position="1336"/>
    </location>
</feature>
<feature type="compositionally biased region" description="Polar residues" evidence="7">
    <location>
        <begin position="338"/>
        <end position="349"/>
    </location>
</feature>
<feature type="region of interest" description="Disordered" evidence="7">
    <location>
        <begin position="1273"/>
        <end position="1361"/>
    </location>
</feature>
<feature type="region of interest" description="Disordered" evidence="7">
    <location>
        <begin position="1746"/>
        <end position="1770"/>
    </location>
</feature>
<evidence type="ECO:0000256" key="2">
    <source>
        <dbReference type="ARBA" id="ARBA00022723"/>
    </source>
</evidence>
<feature type="compositionally biased region" description="Acidic residues" evidence="7">
    <location>
        <begin position="92"/>
        <end position="101"/>
    </location>
</feature>
<keyword evidence="6" id="KW-0539">Nucleus</keyword>
<comment type="subcellular location">
    <subcellularLocation>
        <location evidence="1">Nucleus</location>
    </subcellularLocation>
</comment>
<dbReference type="InterPro" id="IPR036427">
    <property type="entry name" value="Bromodomain-like_sf"/>
</dbReference>
<dbReference type="SMART" id="SM00297">
    <property type="entry name" value="BROMO"/>
    <property type="match status" value="1"/>
</dbReference>
<dbReference type="GO" id="GO:0016251">
    <property type="term" value="F:RNA polymerase II general transcription initiation factor activity"/>
    <property type="evidence" value="ECO:0007669"/>
    <property type="project" value="InterPro"/>
</dbReference>
<dbReference type="InterPro" id="IPR001487">
    <property type="entry name" value="Bromodomain"/>
</dbReference>
<feature type="compositionally biased region" description="Low complexity" evidence="7">
    <location>
        <begin position="1"/>
        <end position="12"/>
    </location>
</feature>
<feature type="region of interest" description="Disordered" evidence="7">
    <location>
        <begin position="1562"/>
        <end position="1619"/>
    </location>
</feature>
<keyword evidence="4" id="KW-0862">Zinc</keyword>
<sequence>MSGSGESQGEESYGSDEEEHPNVGFNLLFGNLGSNDEVEADWLDEDTRAALQVLQGEEPQGLELSKDLAAGQVQAQQDHLPRRHAPRSPDVIDIESDDDSNQQESPAPQQLPVKAPARSQALFGEIQGLLSKAPPALLAEEDDYDADEDDESHAAARPGNLPSTQQPNLPGKTGAAAPSSIVVSQTAITRLPERRLQPISAAVASVPGTWPKEDEEQQGAEAMAEAAHVATARAEVIAVQRKRASDLAEEQQRRAQAAGLALPVIAEGVGDIVLRFTEMFAPPRAEDEPRQHRMSQQKQLERQEHIQMAASAASKAPGLPSEATLDEDTILWSGNATSSIPQEELQQSADAEESETNQEVLSSSSQQSHQAPARLASLLRGKADGDRKLMGPPPPVTRPTGPRFIDLDEACFSAAHQDDWESRVDWDQAGPPSAPEGESRDDCGAEGDLHRRPRPQSDVLTSALDAVVLEKLPLRARRRQHSGKKRRVPAACWHPQMLRLDPPHGSNDEAGAADAATAKVPQGQFVTADGFQVLQRYNAELAGASWLDCIAWDGCLPRQPLELTMNDPQLTFEMLRGHDALLLRHGPATVLPAPPKISDLRAGDLQMKVRQGTLTVYQTVTPLLAPVSCQLRPVLSHMIGHGEAPALLARFNTSQDNSYRKTKQKLGGSVPQVSKHAVPASSFSTISVGVGLGHEELLHRPRGIWAPLAPASFRTKGLHVKISGLSQAVNVSSILLKSLVGLTSQANLSISLKQVDINQLTPADVWAHALQTKFGRGLEGAPVPLLYHCSGLPYILREGSTVAAAMSGDAPSSGEMSIAVVFTKIQLLPTPDIQARMPDATKGAPTRAPQAFQKKKDLSPSDGHVLLLEYLQEAPLLLSRPGMGVRLATYYRRCSSTDAGHQKLDNDEERWRTGTVQTLQPNDDSVFLGDIKPGMHQLAVDSNMAKAPACAYRPTGSDFLVIRQPSGALLLREMTGYVAVGQQEPVMRIPAPGTKEVREIEEKALEAWASRELRAQQVRWDKGQTTFPPRLSEIKLRNMFSSLTPAIIKKVLKDPNFCDTGKAPGVQGEVYVLRQGVGVQIEANLRKLISPDRWCCLEAMWAGEARLRALGCHKPGCLAVITPDRMRLIRQFLSHDEETQKSLKLLEEVVATTPWALSDGYQSSMREQGASDMELTGLGDPTGTGRGYSFVKLTSRRKAAAPGVGGTGQDLRKLTGKKADAHLVEFGFSAEVIKGMNRWEKTKAVQEFQMAQQEELGQGAGGSKGMYARVTKRREDTLQRQQQMRSARQRIFDRQVELLSRPEAADSDMMGSESDVRSEATTMSELHGRDAGEESSSRPPKMKKAKLNTISEDPEETEEDAQRVMAELNNNLAPEQPAGGPSAAAAAATPVISKPKLEAKAGARRLRRKIITHQEDGTQQTREIIFDQLEQVYALNALYAESKEAQGWGSFGQRHIKGKPLEAPIKAKLSSPNKGPGLAARRACTVCGRLGHKPGSAKCLGSDVMDVEYDAMMQEPEPPLSPKPSGIKVKLSGGLIQQPSGQQTSPALASPPSLKVVLGGKGSLKRQATDGPIESSAKRARQIDGLGAHESIKSRGPSKKAPPKKGAPKKAGPTPRKSLNQALLPVLNKIQEELKSINPDWLLWFKTKVTAKDYGKFVPPSDAMYLSKIEGALRQGRYSSSAAFRADVAQILQNAINYNTPGRTAPLDNPGDKALWGNPEVIPAAETLLQVCDRQMAHRADTLREADERVQQDRERQPLPAPTDPGGTMQPADALVQWVECSRCKRWRAVGPEVYASTVKARPDNDWFCEDNFSKPGASCAEPQDPNMPS</sequence>
<feature type="compositionally biased region" description="Basic and acidic residues" evidence="7">
    <location>
        <begin position="1746"/>
        <end position="1757"/>
    </location>
</feature>
<feature type="region of interest" description="Disordered" evidence="7">
    <location>
        <begin position="69"/>
        <end position="119"/>
    </location>
</feature>
<dbReference type="PANTHER" id="PTHR13900:SF0">
    <property type="entry name" value="TRANSCRIPTION INITIATION FACTOR TFIID SUBUNIT 1"/>
    <property type="match status" value="1"/>
</dbReference>
<feature type="region of interest" description="Disordered" evidence="7">
    <location>
        <begin position="419"/>
        <end position="458"/>
    </location>
</feature>
<dbReference type="InterPro" id="IPR040240">
    <property type="entry name" value="TAF1"/>
</dbReference>
<evidence type="ECO:0000256" key="4">
    <source>
        <dbReference type="ARBA" id="ARBA00022833"/>
    </source>
</evidence>
<dbReference type="GO" id="GO:0017025">
    <property type="term" value="F:TBP-class protein binding"/>
    <property type="evidence" value="ECO:0007669"/>
    <property type="project" value="InterPro"/>
</dbReference>
<feature type="region of interest" description="Disordered" evidence="7">
    <location>
        <begin position="133"/>
        <end position="178"/>
    </location>
</feature>
<evidence type="ECO:0000259" key="8">
    <source>
        <dbReference type="PROSITE" id="PS51050"/>
    </source>
</evidence>
<feature type="compositionally biased region" description="Basic and acidic residues" evidence="7">
    <location>
        <begin position="437"/>
        <end position="450"/>
    </location>
</feature>
<feature type="region of interest" description="Disordered" evidence="7">
    <location>
        <begin position="338"/>
        <end position="373"/>
    </location>
</feature>
<proteinExistence type="predicted"/>
<dbReference type="GO" id="GO:0051123">
    <property type="term" value="P:RNA polymerase II preinitiation complex assembly"/>
    <property type="evidence" value="ECO:0007669"/>
    <property type="project" value="TreeGrafter"/>
</dbReference>
<evidence type="ECO:0000256" key="1">
    <source>
        <dbReference type="ARBA" id="ARBA00004123"/>
    </source>
</evidence>
<evidence type="ECO:0000256" key="7">
    <source>
        <dbReference type="SAM" id="MobiDB-lite"/>
    </source>
</evidence>
<evidence type="ECO:0000256" key="3">
    <source>
        <dbReference type="ARBA" id="ARBA00022771"/>
    </source>
</evidence>
<accession>A0AAW1T3N7</accession>
<keyword evidence="2" id="KW-0479">Metal-binding</keyword>
<name>A0AAW1T3N7_9CHLO</name>
<comment type="caution">
    <text evidence="9">The sequence shown here is derived from an EMBL/GenBank/DDBJ whole genome shotgun (WGS) entry which is preliminary data.</text>
</comment>
<dbReference type="InterPro" id="IPR011124">
    <property type="entry name" value="Znf_CW"/>
</dbReference>
<feature type="compositionally biased region" description="Basic residues" evidence="7">
    <location>
        <begin position="1596"/>
        <end position="1608"/>
    </location>
</feature>
<dbReference type="Gene3D" id="3.30.40.100">
    <property type="match status" value="1"/>
</dbReference>
<keyword evidence="5" id="KW-0103">Bromodomain</keyword>
<dbReference type="Proteomes" id="UP001485043">
    <property type="component" value="Unassembled WGS sequence"/>
</dbReference>
<dbReference type="CDD" id="cd04369">
    <property type="entry name" value="Bromodomain"/>
    <property type="match status" value="1"/>
</dbReference>
<dbReference type="Gene3D" id="1.20.920.10">
    <property type="entry name" value="Bromodomain-like"/>
    <property type="match status" value="1"/>
</dbReference>
<keyword evidence="10" id="KW-1185">Reference proteome</keyword>
<evidence type="ECO:0000313" key="9">
    <source>
        <dbReference type="EMBL" id="KAK9863356.1"/>
    </source>
</evidence>
<organism evidence="9 10">
    <name type="scientific">Apatococcus fuscideae</name>
    <dbReference type="NCBI Taxonomy" id="2026836"/>
    <lineage>
        <taxon>Eukaryota</taxon>
        <taxon>Viridiplantae</taxon>
        <taxon>Chlorophyta</taxon>
        <taxon>core chlorophytes</taxon>
        <taxon>Trebouxiophyceae</taxon>
        <taxon>Chlorellales</taxon>
        <taxon>Chlorellaceae</taxon>
        <taxon>Apatococcus</taxon>
    </lineage>
</organism>
<reference evidence="9 10" key="1">
    <citation type="journal article" date="2024" name="Nat. Commun.">
        <title>Phylogenomics reveals the evolutionary origins of lichenization in chlorophyte algae.</title>
        <authorList>
            <person name="Puginier C."/>
            <person name="Libourel C."/>
            <person name="Otte J."/>
            <person name="Skaloud P."/>
            <person name="Haon M."/>
            <person name="Grisel S."/>
            <person name="Petersen M."/>
            <person name="Berrin J.G."/>
            <person name="Delaux P.M."/>
            <person name="Dal Grande F."/>
            <person name="Keller J."/>
        </authorList>
    </citation>
    <scope>NUCLEOTIDE SEQUENCE [LARGE SCALE GENOMIC DNA]</scope>
    <source>
        <strain evidence="9 10">SAG 2523</strain>
    </source>
</reference>
<dbReference type="GO" id="GO:0005669">
    <property type="term" value="C:transcription factor TFIID complex"/>
    <property type="evidence" value="ECO:0007669"/>
    <property type="project" value="InterPro"/>
</dbReference>
<feature type="compositionally biased region" description="Acidic residues" evidence="7">
    <location>
        <begin position="139"/>
        <end position="151"/>
    </location>
</feature>
<dbReference type="SUPFAM" id="SSF47370">
    <property type="entry name" value="Bromodomain"/>
    <property type="match status" value="1"/>
</dbReference>
<dbReference type="EMBL" id="JALJOV010000483">
    <property type="protein sequence ID" value="KAK9863356.1"/>
    <property type="molecule type" value="Genomic_DNA"/>
</dbReference>
<feature type="domain" description="CW-type" evidence="8">
    <location>
        <begin position="1772"/>
        <end position="1828"/>
    </location>
</feature>
<dbReference type="GO" id="GO:0008270">
    <property type="term" value="F:zinc ion binding"/>
    <property type="evidence" value="ECO:0007669"/>
    <property type="project" value="UniProtKB-KW"/>
</dbReference>
<evidence type="ECO:0000256" key="5">
    <source>
        <dbReference type="ARBA" id="ARBA00023117"/>
    </source>
</evidence>
<evidence type="ECO:0000313" key="10">
    <source>
        <dbReference type="Proteomes" id="UP001485043"/>
    </source>
</evidence>
<dbReference type="Pfam" id="PF07496">
    <property type="entry name" value="zf-CW"/>
    <property type="match status" value="1"/>
</dbReference>
<feature type="region of interest" description="Disordered" evidence="7">
    <location>
        <begin position="283"/>
        <end position="321"/>
    </location>
</feature>
<dbReference type="InterPro" id="IPR022591">
    <property type="entry name" value="TAF1_HAT_dom"/>
</dbReference>
<dbReference type="Pfam" id="PF00439">
    <property type="entry name" value="Bromodomain"/>
    <property type="match status" value="1"/>
</dbReference>
<gene>
    <name evidence="9" type="ORF">WJX84_005712</name>
</gene>